<evidence type="ECO:0000313" key="2">
    <source>
        <dbReference type="Proteomes" id="UP001235343"/>
    </source>
</evidence>
<proteinExistence type="predicted"/>
<accession>A0ABT7L6Y4</accession>
<name>A0ABT7L6Y4_9BACI</name>
<dbReference type="RefSeq" id="WP_285932375.1">
    <property type="nucleotide sequence ID" value="NZ_JASTZU010000037.1"/>
</dbReference>
<dbReference type="Proteomes" id="UP001235343">
    <property type="component" value="Unassembled WGS sequence"/>
</dbReference>
<dbReference type="Pfam" id="PF07293">
    <property type="entry name" value="DUF1450"/>
    <property type="match status" value="1"/>
</dbReference>
<comment type="caution">
    <text evidence="1">The sequence shown here is derived from an EMBL/GenBank/DDBJ whole genome shotgun (WGS) entry which is preliminary data.</text>
</comment>
<gene>
    <name evidence="1" type="ORF">QQS35_11920</name>
</gene>
<organism evidence="1 2">
    <name type="scientific">Aquibacillus rhizosphaerae</name>
    <dbReference type="NCBI Taxonomy" id="3051431"/>
    <lineage>
        <taxon>Bacteria</taxon>
        <taxon>Bacillati</taxon>
        <taxon>Bacillota</taxon>
        <taxon>Bacilli</taxon>
        <taxon>Bacillales</taxon>
        <taxon>Bacillaceae</taxon>
        <taxon>Aquibacillus</taxon>
    </lineage>
</organism>
<evidence type="ECO:0000313" key="1">
    <source>
        <dbReference type="EMBL" id="MDL4841159.1"/>
    </source>
</evidence>
<dbReference type="InterPro" id="IPR009910">
    <property type="entry name" value="DUF1450"/>
</dbReference>
<keyword evidence="2" id="KW-1185">Reference proteome</keyword>
<protein>
    <submittedName>
        <fullName evidence="1">DUF1450 domain-containing protein</fullName>
    </submittedName>
</protein>
<sequence length="88" mass="10130">MGILSKLIRNKPKTIECCSTNLDLFFTDEDLDLFDEYAQNNSLELKEMQCLDNCEECPISAYAVFDNKKVFADTPEQVLEKISKIRSN</sequence>
<dbReference type="EMBL" id="JASTZU010000037">
    <property type="protein sequence ID" value="MDL4841159.1"/>
    <property type="molecule type" value="Genomic_DNA"/>
</dbReference>
<reference evidence="1 2" key="1">
    <citation type="submission" date="2023-06" db="EMBL/GenBank/DDBJ databases">
        <title>Aquibacillus rhizosphaerae LR5S19.</title>
        <authorList>
            <person name="Sun J.-Q."/>
        </authorList>
    </citation>
    <scope>NUCLEOTIDE SEQUENCE [LARGE SCALE GENOMIC DNA]</scope>
    <source>
        <strain evidence="1 2">LR5S19</strain>
    </source>
</reference>